<sequence length="155" mass="17304">MAELAELAADESNLIKALQQEQRENNYISDEAIEEISEKFDMAPVEVEGVVSFYTQFKRVKPGKYKIHVCDGTACHIQGSSLVMGWLSDELGIDVDETDDEKLFTLEAVACLGCCSLAPVMSINGKVYGNLTREKTLDIIEDYRQREASENDSEN</sequence>
<dbReference type="PANTHER" id="PTHR43342">
    <property type="entry name" value="NADH-QUINONE OXIDOREDUCTASE, E SUBUNIT"/>
    <property type="match status" value="1"/>
</dbReference>
<comment type="similarity">
    <text evidence="1">Belongs to the complex I 24 kDa subunit family.</text>
</comment>
<dbReference type="STRING" id="321763.SAMN04488692_11359"/>
<dbReference type="Gene3D" id="1.10.10.1590">
    <property type="entry name" value="NADH-quinone oxidoreductase subunit E"/>
    <property type="match status" value="1"/>
</dbReference>
<evidence type="ECO:0000313" key="9">
    <source>
        <dbReference type="Proteomes" id="UP000199476"/>
    </source>
</evidence>
<keyword evidence="5 7" id="KW-0411">Iron-sulfur</keyword>
<dbReference type="InterPro" id="IPR041921">
    <property type="entry name" value="NuoE_N"/>
</dbReference>
<dbReference type="GO" id="GO:0051537">
    <property type="term" value="F:2 iron, 2 sulfur cluster binding"/>
    <property type="evidence" value="ECO:0007669"/>
    <property type="project" value="UniProtKB-KW"/>
</dbReference>
<keyword evidence="2 7" id="KW-0001">2Fe-2S</keyword>
<dbReference type="PANTHER" id="PTHR43342:SF1">
    <property type="entry name" value="BIFURCATING [FEFE] HYDROGENASE GAMMA SUBUNIT"/>
    <property type="match status" value="1"/>
</dbReference>
<dbReference type="PIRSF" id="PIRSF000216">
    <property type="entry name" value="NADH_DH_24kDa"/>
    <property type="match status" value="1"/>
</dbReference>
<comment type="cofactor">
    <cofactor evidence="7">
        <name>[2Fe-2S] cluster</name>
        <dbReference type="ChEBI" id="CHEBI:190135"/>
    </cofactor>
    <text evidence="7">Binds 1 [2Fe-2S] cluster.</text>
</comment>
<name>A0A1G9PLI2_9FIRM</name>
<organism evidence="8 9">
    <name type="scientific">Halarsenatibacter silvermanii</name>
    <dbReference type="NCBI Taxonomy" id="321763"/>
    <lineage>
        <taxon>Bacteria</taxon>
        <taxon>Bacillati</taxon>
        <taxon>Bacillota</taxon>
        <taxon>Clostridia</taxon>
        <taxon>Halanaerobiales</taxon>
        <taxon>Halarsenatibacteraceae</taxon>
        <taxon>Halarsenatibacter</taxon>
    </lineage>
</organism>
<evidence type="ECO:0000256" key="1">
    <source>
        <dbReference type="ARBA" id="ARBA00010643"/>
    </source>
</evidence>
<dbReference type="InterPro" id="IPR028431">
    <property type="entry name" value="NADP_DH_HndA-like"/>
</dbReference>
<keyword evidence="4 7" id="KW-0408">Iron</keyword>
<feature type="binding site" evidence="7">
    <location>
        <position position="115"/>
    </location>
    <ligand>
        <name>[2Fe-2S] cluster</name>
        <dbReference type="ChEBI" id="CHEBI:190135"/>
    </ligand>
</feature>
<evidence type="ECO:0000313" key="8">
    <source>
        <dbReference type="EMBL" id="SDL99640.1"/>
    </source>
</evidence>
<comment type="cofactor">
    <cofactor evidence="6">
        <name>[2Fe-2S] cluster</name>
        <dbReference type="ChEBI" id="CHEBI:190135"/>
    </cofactor>
</comment>
<accession>A0A1G9PLI2</accession>
<evidence type="ECO:0000256" key="4">
    <source>
        <dbReference type="ARBA" id="ARBA00023004"/>
    </source>
</evidence>
<evidence type="ECO:0000256" key="3">
    <source>
        <dbReference type="ARBA" id="ARBA00022723"/>
    </source>
</evidence>
<feature type="binding site" evidence="7">
    <location>
        <position position="70"/>
    </location>
    <ligand>
        <name>[2Fe-2S] cluster</name>
        <dbReference type="ChEBI" id="CHEBI:190135"/>
    </ligand>
</feature>
<dbReference type="OrthoDB" id="9807941at2"/>
<dbReference type="InterPro" id="IPR042128">
    <property type="entry name" value="NuoE_dom"/>
</dbReference>
<feature type="binding site" evidence="7">
    <location>
        <position position="75"/>
    </location>
    <ligand>
        <name>[2Fe-2S] cluster</name>
        <dbReference type="ChEBI" id="CHEBI:190135"/>
    </ligand>
</feature>
<dbReference type="Gene3D" id="3.40.30.10">
    <property type="entry name" value="Glutaredoxin"/>
    <property type="match status" value="1"/>
</dbReference>
<keyword evidence="9" id="KW-1185">Reference proteome</keyword>
<dbReference type="InterPro" id="IPR036249">
    <property type="entry name" value="Thioredoxin-like_sf"/>
</dbReference>
<dbReference type="Pfam" id="PF01257">
    <property type="entry name" value="2Fe-2S_thioredx"/>
    <property type="match status" value="1"/>
</dbReference>
<dbReference type="EMBL" id="FNGO01000013">
    <property type="protein sequence ID" value="SDL99640.1"/>
    <property type="molecule type" value="Genomic_DNA"/>
</dbReference>
<evidence type="ECO:0000256" key="5">
    <source>
        <dbReference type="ARBA" id="ARBA00023014"/>
    </source>
</evidence>
<evidence type="ECO:0000256" key="2">
    <source>
        <dbReference type="ARBA" id="ARBA00022714"/>
    </source>
</evidence>
<dbReference type="GO" id="GO:0016491">
    <property type="term" value="F:oxidoreductase activity"/>
    <property type="evidence" value="ECO:0007669"/>
    <property type="project" value="InterPro"/>
</dbReference>
<keyword evidence="3 7" id="KW-0479">Metal-binding</keyword>
<dbReference type="SUPFAM" id="SSF52833">
    <property type="entry name" value="Thioredoxin-like"/>
    <property type="match status" value="1"/>
</dbReference>
<proteinExistence type="inferred from homology"/>
<gene>
    <name evidence="8" type="ORF">SAMN04488692_11359</name>
</gene>
<dbReference type="Proteomes" id="UP000199476">
    <property type="component" value="Unassembled WGS sequence"/>
</dbReference>
<dbReference type="RefSeq" id="WP_159429872.1">
    <property type="nucleotide sequence ID" value="NZ_FNGO01000013.1"/>
</dbReference>
<dbReference type="AlphaFoldDB" id="A0A1G9PLI2"/>
<reference evidence="8 9" key="1">
    <citation type="submission" date="2016-10" db="EMBL/GenBank/DDBJ databases">
        <authorList>
            <person name="de Groot N.N."/>
        </authorList>
    </citation>
    <scope>NUCLEOTIDE SEQUENCE [LARGE SCALE GENOMIC DNA]</scope>
    <source>
        <strain evidence="8 9">SLAS-1</strain>
    </source>
</reference>
<protein>
    <submittedName>
        <fullName evidence="8">NADH-quinone oxidoreductase subunit E</fullName>
    </submittedName>
</protein>
<dbReference type="InterPro" id="IPR002023">
    <property type="entry name" value="NuoE-like"/>
</dbReference>
<evidence type="ECO:0000256" key="7">
    <source>
        <dbReference type="PIRSR" id="PIRSR000216-1"/>
    </source>
</evidence>
<dbReference type="CDD" id="cd03064">
    <property type="entry name" value="TRX_Fd_NuoE"/>
    <property type="match status" value="1"/>
</dbReference>
<feature type="binding site" evidence="7">
    <location>
        <position position="111"/>
    </location>
    <ligand>
        <name>[2Fe-2S] cluster</name>
        <dbReference type="ChEBI" id="CHEBI:190135"/>
    </ligand>
</feature>
<dbReference type="GO" id="GO:0046872">
    <property type="term" value="F:metal ion binding"/>
    <property type="evidence" value="ECO:0007669"/>
    <property type="project" value="UniProtKB-KW"/>
</dbReference>
<evidence type="ECO:0000256" key="6">
    <source>
        <dbReference type="ARBA" id="ARBA00034078"/>
    </source>
</evidence>